<dbReference type="PANTHER" id="PTHR21212:SF0">
    <property type="entry name" value="SEIPIN"/>
    <property type="match status" value="1"/>
</dbReference>
<protein>
    <recommendedName>
        <fullName evidence="11">Seipin</fullName>
    </recommendedName>
</protein>
<reference evidence="9 10" key="1">
    <citation type="submission" date="2018-04" db="EMBL/GenBank/DDBJ databases">
        <authorList>
            <person name="Vogel A."/>
        </authorList>
    </citation>
    <scope>NUCLEOTIDE SEQUENCE [LARGE SCALE GENOMIC DNA]</scope>
</reference>
<keyword evidence="4 8" id="KW-1133">Transmembrane helix</keyword>
<evidence type="ECO:0000256" key="8">
    <source>
        <dbReference type="SAM" id="Phobius"/>
    </source>
</evidence>
<keyword evidence="10" id="KW-1185">Reference proteome</keyword>
<keyword evidence="3" id="KW-0256">Endoplasmic reticulum</keyword>
<keyword evidence="2 8" id="KW-0812">Transmembrane</keyword>
<feature type="compositionally biased region" description="Low complexity" evidence="7">
    <location>
        <begin position="132"/>
        <end position="143"/>
    </location>
</feature>
<dbReference type="GO" id="GO:0006629">
    <property type="term" value="P:lipid metabolic process"/>
    <property type="evidence" value="ECO:0007669"/>
    <property type="project" value="UniProtKB-KW"/>
</dbReference>
<sequence>MGEGATPGSPIDEMGFDDAADEFPFDDCSDVFSDAEMDGDGSVTLPGPKLKIENRKSCSPATIRRRRRPFSRSTSCFDSPDASSLVSAENVSSLKGTGLGCSNELKEIEKQGNMESHNMNGDRKPGNLDPFEVSSSSGRLESGMSEERNLNSVVMDRETEHDSFPRADLNTSETDDSSILLVLSDLVIKAITLQVNLLLIVFSFTTKFFLCPIRTIYSVYMFVMDPFCVARQLKQYLLKKCVMVFSYVFGKALGLVSEWLKERRSFWRLGMKCGWGLLCSIYVAVLLMGLLVLGFLTGGFLISHLVEEPMKMVESLNFDYTEKSPVAFVPITGCQGLSGKIDYRDHQLDVGQVDGMHFSIPPKHKLSATVSLTLPESDYNRNLGVFQVRVDLLTSNGMVLASSRRPCILHFKSQPIRLLSTFLKTASLITGYTSESQELAVEFKGLTQGDMPTACVRVTIEQRAEFHPGGGLPQLYAASLVVESQLPLLQRLIWYWKTTLFVWISLTLFSVELVFALLCCKPLIFPRIRLMQAAPTHNPSNRG</sequence>
<feature type="region of interest" description="Disordered" evidence="7">
    <location>
        <begin position="56"/>
        <end position="96"/>
    </location>
</feature>
<keyword evidence="6 8" id="KW-0472">Membrane</keyword>
<gene>
    <name evidence="9" type="ORF">CCAM_LOCUS38864</name>
</gene>
<evidence type="ECO:0000256" key="1">
    <source>
        <dbReference type="ARBA" id="ARBA00004477"/>
    </source>
</evidence>
<evidence type="ECO:0000256" key="7">
    <source>
        <dbReference type="SAM" id="MobiDB-lite"/>
    </source>
</evidence>
<feature type="compositionally biased region" description="Polar residues" evidence="7">
    <location>
        <begin position="81"/>
        <end position="95"/>
    </location>
</feature>
<proteinExistence type="predicted"/>
<evidence type="ECO:0000256" key="6">
    <source>
        <dbReference type="ARBA" id="ARBA00023136"/>
    </source>
</evidence>
<dbReference type="GO" id="GO:0005789">
    <property type="term" value="C:endoplasmic reticulum membrane"/>
    <property type="evidence" value="ECO:0007669"/>
    <property type="project" value="UniProtKB-SubCell"/>
</dbReference>
<evidence type="ECO:0000313" key="9">
    <source>
        <dbReference type="EMBL" id="VFQ97088.1"/>
    </source>
</evidence>
<evidence type="ECO:0000256" key="3">
    <source>
        <dbReference type="ARBA" id="ARBA00022824"/>
    </source>
</evidence>
<evidence type="ECO:0000256" key="4">
    <source>
        <dbReference type="ARBA" id="ARBA00022989"/>
    </source>
</evidence>
<dbReference type="InterPro" id="IPR009617">
    <property type="entry name" value="Seipin"/>
</dbReference>
<dbReference type="Proteomes" id="UP000595140">
    <property type="component" value="Unassembled WGS sequence"/>
</dbReference>
<dbReference type="EMBL" id="OOIL02006272">
    <property type="protein sequence ID" value="VFQ97088.1"/>
    <property type="molecule type" value="Genomic_DNA"/>
</dbReference>
<feature type="region of interest" description="Disordered" evidence="7">
    <location>
        <begin position="1"/>
        <end position="20"/>
    </location>
</feature>
<feature type="transmembrane region" description="Helical" evidence="8">
    <location>
        <begin position="500"/>
        <end position="518"/>
    </location>
</feature>
<dbReference type="CDD" id="cd23995">
    <property type="entry name" value="Seipin_BSCL2_like"/>
    <property type="match status" value="1"/>
</dbReference>
<evidence type="ECO:0000313" key="10">
    <source>
        <dbReference type="Proteomes" id="UP000595140"/>
    </source>
</evidence>
<dbReference type="OrthoDB" id="3990054at2759"/>
<feature type="region of interest" description="Disordered" evidence="7">
    <location>
        <begin position="115"/>
        <end position="147"/>
    </location>
</feature>
<evidence type="ECO:0008006" key="11">
    <source>
        <dbReference type="Google" id="ProtNLM"/>
    </source>
</evidence>
<feature type="transmembrane region" description="Helical" evidence="8">
    <location>
        <begin position="197"/>
        <end position="220"/>
    </location>
</feature>
<name>A0A484NA39_9ASTE</name>
<organism evidence="9 10">
    <name type="scientific">Cuscuta campestris</name>
    <dbReference type="NCBI Taxonomy" id="132261"/>
    <lineage>
        <taxon>Eukaryota</taxon>
        <taxon>Viridiplantae</taxon>
        <taxon>Streptophyta</taxon>
        <taxon>Embryophyta</taxon>
        <taxon>Tracheophyta</taxon>
        <taxon>Spermatophyta</taxon>
        <taxon>Magnoliopsida</taxon>
        <taxon>eudicotyledons</taxon>
        <taxon>Gunneridae</taxon>
        <taxon>Pentapetalae</taxon>
        <taxon>asterids</taxon>
        <taxon>lamiids</taxon>
        <taxon>Solanales</taxon>
        <taxon>Convolvulaceae</taxon>
        <taxon>Cuscuteae</taxon>
        <taxon>Cuscuta</taxon>
        <taxon>Cuscuta subgen. Grammica</taxon>
        <taxon>Cuscuta sect. Cleistogrammica</taxon>
    </lineage>
</organism>
<dbReference type="PANTHER" id="PTHR21212">
    <property type="entry name" value="BERNARDINELLI-SEIP CONGENITAL LIPODYSTROPHY 2 HOMOLOG BSCL2 PROTEIN"/>
    <property type="match status" value="1"/>
</dbReference>
<dbReference type="GO" id="GO:0140042">
    <property type="term" value="P:lipid droplet formation"/>
    <property type="evidence" value="ECO:0007669"/>
    <property type="project" value="UniProtKB-ARBA"/>
</dbReference>
<feature type="transmembrane region" description="Helical" evidence="8">
    <location>
        <begin position="280"/>
        <end position="302"/>
    </location>
</feature>
<accession>A0A484NA39</accession>
<dbReference type="AlphaFoldDB" id="A0A484NA39"/>
<comment type="subcellular location">
    <subcellularLocation>
        <location evidence="1">Endoplasmic reticulum membrane</location>
        <topology evidence="1">Multi-pass membrane protein</topology>
    </subcellularLocation>
</comment>
<evidence type="ECO:0000256" key="5">
    <source>
        <dbReference type="ARBA" id="ARBA00023098"/>
    </source>
</evidence>
<dbReference type="Pfam" id="PF06775">
    <property type="entry name" value="Seipin"/>
    <property type="match status" value="1"/>
</dbReference>
<keyword evidence="5" id="KW-0443">Lipid metabolism</keyword>
<evidence type="ECO:0000256" key="2">
    <source>
        <dbReference type="ARBA" id="ARBA00022692"/>
    </source>
</evidence>